<feature type="transmembrane region" description="Helical" evidence="2">
    <location>
        <begin position="117"/>
        <end position="144"/>
    </location>
</feature>
<sequence>MILRTKDEESCQLLGPVSISIQLGMGAIAFSGLIIKRKYEHPRRKLIVWIYDISKQIIGALIIHFVNLFISLIKRRRMDMYLVFSNILFYDNTHNKLTGGGSNNDNDNDDDDDQCDWYFLNLLLDTTIGIPILWFLLNCIHYIFQYLNIKNIESGNYFPSLEDYDTNLIMHHTIAGNNIGMLGDDNCIITASTNNILHSRRPMFKAFLIQLSIYSSGLLLMKSVVFLILNYFEEFSYWFANLMLGWSDSWPNFQVFLVMFICPIVLNCFQILCIDSIIKLPTDHLNFDSIDTFEANSFPNDVTDCENLITTTTNNPQNINNLSNDYDVTSENHNHSDESPATQYSIDKMEETLSSQYGSIE</sequence>
<dbReference type="RefSeq" id="XP_004180155.1">
    <property type="nucleotide sequence ID" value="XM_004180107.1"/>
</dbReference>
<evidence type="ECO:0000256" key="1">
    <source>
        <dbReference type="SAM" id="MobiDB-lite"/>
    </source>
</evidence>
<dbReference type="PANTHER" id="PTHR31735:SF1">
    <property type="entry name" value="VACUOLAR MEMBRANE PROTEIN YPL162C"/>
    <property type="match status" value="1"/>
</dbReference>
<dbReference type="KEGG" id="tbl:TBLA_0D01280"/>
<dbReference type="GeneID" id="14495619"/>
<dbReference type="PANTHER" id="PTHR31735">
    <property type="entry name" value="VACUOLAR MEMBRANE PROTEIN YPL162C"/>
    <property type="match status" value="1"/>
</dbReference>
<dbReference type="InParanoid" id="I2H2N4"/>
<dbReference type="GO" id="GO:0016020">
    <property type="term" value="C:membrane"/>
    <property type="evidence" value="ECO:0007669"/>
    <property type="project" value="TreeGrafter"/>
</dbReference>
<evidence type="ECO:0000313" key="4">
    <source>
        <dbReference type="Proteomes" id="UP000002866"/>
    </source>
</evidence>
<dbReference type="FunCoup" id="I2H2N4">
    <property type="interactions" value="72"/>
</dbReference>
<keyword evidence="4" id="KW-1185">Reference proteome</keyword>
<protein>
    <recommendedName>
        <fullName evidence="5">Vacuolar membrane protein</fullName>
    </recommendedName>
</protein>
<evidence type="ECO:0000313" key="3">
    <source>
        <dbReference type="EMBL" id="CCH60636.1"/>
    </source>
</evidence>
<accession>I2H2N4</accession>
<name>I2H2N4_HENB6</name>
<gene>
    <name evidence="3" type="primary">TBLA0D01280</name>
    <name evidence="3" type="ORF">TBLA_0D01280</name>
</gene>
<dbReference type="OrthoDB" id="431202at2759"/>
<dbReference type="OMA" id="YTSAYSK"/>
<dbReference type="InterPro" id="IPR022127">
    <property type="entry name" value="STIMATE/YPL162C"/>
</dbReference>
<dbReference type="AlphaFoldDB" id="I2H2N4"/>
<dbReference type="STRING" id="1071380.I2H2N4"/>
<feature type="transmembrane region" description="Helical" evidence="2">
    <location>
        <begin position="207"/>
        <end position="232"/>
    </location>
</feature>
<dbReference type="Proteomes" id="UP000002866">
    <property type="component" value="Chromosome 4"/>
</dbReference>
<proteinExistence type="predicted"/>
<dbReference type="Pfam" id="PF12400">
    <property type="entry name" value="STIMATE"/>
    <property type="match status" value="1"/>
</dbReference>
<feature type="transmembrane region" description="Helical" evidence="2">
    <location>
        <begin position="252"/>
        <end position="274"/>
    </location>
</feature>
<dbReference type="EMBL" id="HE806319">
    <property type="protein sequence ID" value="CCH60636.1"/>
    <property type="molecule type" value="Genomic_DNA"/>
</dbReference>
<feature type="transmembrane region" description="Helical" evidence="2">
    <location>
        <begin position="56"/>
        <end position="73"/>
    </location>
</feature>
<evidence type="ECO:0000256" key="2">
    <source>
        <dbReference type="SAM" id="Phobius"/>
    </source>
</evidence>
<dbReference type="HOGENOM" id="CLU_040321_2_1_1"/>
<organism evidence="3 4">
    <name type="scientific">Henningerozyma blattae (strain ATCC 34711 / CBS 6284 / DSM 70876 / NBRC 10599 / NRRL Y-10934 / UCD 77-7)</name>
    <name type="common">Yeast</name>
    <name type="synonym">Tetrapisispora blattae</name>
    <dbReference type="NCBI Taxonomy" id="1071380"/>
    <lineage>
        <taxon>Eukaryota</taxon>
        <taxon>Fungi</taxon>
        <taxon>Dikarya</taxon>
        <taxon>Ascomycota</taxon>
        <taxon>Saccharomycotina</taxon>
        <taxon>Saccharomycetes</taxon>
        <taxon>Saccharomycetales</taxon>
        <taxon>Saccharomycetaceae</taxon>
        <taxon>Henningerozyma</taxon>
    </lineage>
</organism>
<keyword evidence="2" id="KW-0812">Transmembrane</keyword>
<reference evidence="3 4" key="1">
    <citation type="journal article" date="2011" name="Proc. Natl. Acad. Sci. U.S.A.">
        <title>Evolutionary erosion of yeast sex chromosomes by mating-type switching accidents.</title>
        <authorList>
            <person name="Gordon J.L."/>
            <person name="Armisen D."/>
            <person name="Proux-Wera E."/>
            <person name="Oheigeartaigh S.S."/>
            <person name="Byrne K.P."/>
            <person name="Wolfe K.H."/>
        </authorList>
    </citation>
    <scope>NUCLEOTIDE SEQUENCE [LARGE SCALE GENOMIC DNA]</scope>
    <source>
        <strain evidence="4">ATCC 34711 / CBS 6284 / DSM 70876 / NBRC 10599 / NRRL Y-10934 / UCD 77-7</strain>
    </source>
</reference>
<feature type="region of interest" description="Disordered" evidence="1">
    <location>
        <begin position="326"/>
        <end position="346"/>
    </location>
</feature>
<dbReference type="eggNOG" id="ENOG502S1HE">
    <property type="taxonomic scope" value="Eukaryota"/>
</dbReference>
<keyword evidence="2" id="KW-0472">Membrane</keyword>
<evidence type="ECO:0008006" key="5">
    <source>
        <dbReference type="Google" id="ProtNLM"/>
    </source>
</evidence>
<feature type="transmembrane region" description="Helical" evidence="2">
    <location>
        <begin position="13"/>
        <end position="35"/>
    </location>
</feature>
<keyword evidence="2" id="KW-1133">Transmembrane helix</keyword>